<gene>
    <name evidence="1" type="ORF">MVEN_00023200</name>
</gene>
<dbReference type="OrthoDB" id="2669721at2759"/>
<reference evidence="1" key="1">
    <citation type="submission" date="2020-05" db="EMBL/GenBank/DDBJ databases">
        <title>Mycena genomes resolve the evolution of fungal bioluminescence.</title>
        <authorList>
            <person name="Tsai I.J."/>
        </authorList>
    </citation>
    <scope>NUCLEOTIDE SEQUENCE</scope>
    <source>
        <strain evidence="1">CCC161011</strain>
    </source>
</reference>
<protein>
    <submittedName>
        <fullName evidence="1">Uncharacterized protein</fullName>
    </submittedName>
</protein>
<evidence type="ECO:0000313" key="2">
    <source>
        <dbReference type="Proteomes" id="UP000620124"/>
    </source>
</evidence>
<sequence length="546" mass="61431">MREGLLIWDAIDKQVHRSFIFSLLETADGPAMADIAGLTGHMGTYGCRQFCSVKGHRKPNGNHYYPALLKPTDYNVDGCNHDDVNGRHLPTVDVHEYSKWLHNLLSSDSATQYQTRRRDTSIVAPSLFSGLPSTRILPLPRCFCSDSMHLYALNLPDLLISLWRGTMQCDPDDNKSTWDWAVLKGKVWDEHGAAVANAAKYLPGCFNKPPGNPVEKMNSGYKAQEYLTYLYVLGPALLCGVLPQKHWIHFCKLVCGIRPIWEREISHASLLEAHQHFCEFEEEFEQDYYQQIISASFYLTKPACSSPCYPGNYLCGSQRISQPVDDGAHHRESGRGNQAAFQPVLIPTLEPEKGLPQGAEDLGNGYVLLCTRDEYHQTINGPYGEAIRDFLAEAEGIPAAEGWMPSVARWARLRLPNGQIVRSVWKDSKMARLRIARNIKYKAEDRSILYGEVQFFFQAEVKGVDRTFALLSVYSPPDAALLEKSFKTVAECSYFGEDNLQVIEVTQIRAGIGMIPIGEHGWYFVAEKLGLDIFIMGGEEEDIHTE</sequence>
<dbReference type="EMBL" id="JACAZI010000001">
    <property type="protein sequence ID" value="KAF7371671.1"/>
    <property type="molecule type" value="Genomic_DNA"/>
</dbReference>
<evidence type="ECO:0000313" key="1">
    <source>
        <dbReference type="EMBL" id="KAF7371671.1"/>
    </source>
</evidence>
<accession>A0A8H6Z7B5</accession>
<proteinExistence type="predicted"/>
<dbReference type="AlphaFoldDB" id="A0A8H6Z7B5"/>
<dbReference type="Proteomes" id="UP000620124">
    <property type="component" value="Unassembled WGS sequence"/>
</dbReference>
<organism evidence="1 2">
    <name type="scientific">Mycena venus</name>
    <dbReference type="NCBI Taxonomy" id="2733690"/>
    <lineage>
        <taxon>Eukaryota</taxon>
        <taxon>Fungi</taxon>
        <taxon>Dikarya</taxon>
        <taxon>Basidiomycota</taxon>
        <taxon>Agaricomycotina</taxon>
        <taxon>Agaricomycetes</taxon>
        <taxon>Agaricomycetidae</taxon>
        <taxon>Agaricales</taxon>
        <taxon>Marasmiineae</taxon>
        <taxon>Mycenaceae</taxon>
        <taxon>Mycena</taxon>
    </lineage>
</organism>
<keyword evidence="2" id="KW-1185">Reference proteome</keyword>
<comment type="caution">
    <text evidence="1">The sequence shown here is derived from an EMBL/GenBank/DDBJ whole genome shotgun (WGS) entry which is preliminary data.</text>
</comment>
<name>A0A8H6Z7B5_9AGAR</name>